<feature type="compositionally biased region" description="Low complexity" evidence="1">
    <location>
        <begin position="453"/>
        <end position="465"/>
    </location>
</feature>
<dbReference type="SMART" id="SM00355">
    <property type="entry name" value="ZnF_C2H2"/>
    <property type="match status" value="2"/>
</dbReference>
<feature type="domain" description="C2H2-type" evidence="2">
    <location>
        <begin position="374"/>
        <end position="395"/>
    </location>
</feature>
<dbReference type="InterPro" id="IPR039970">
    <property type="entry name" value="TF_Grauzone"/>
</dbReference>
<organism evidence="3 4">
    <name type="scientific">Pleurostoma richardsiae</name>
    <dbReference type="NCBI Taxonomy" id="41990"/>
    <lineage>
        <taxon>Eukaryota</taxon>
        <taxon>Fungi</taxon>
        <taxon>Dikarya</taxon>
        <taxon>Ascomycota</taxon>
        <taxon>Pezizomycotina</taxon>
        <taxon>Sordariomycetes</taxon>
        <taxon>Sordariomycetidae</taxon>
        <taxon>Calosphaeriales</taxon>
        <taxon>Pleurostomataceae</taxon>
        <taxon>Pleurostoma</taxon>
    </lineage>
</organism>
<dbReference type="EMBL" id="JANBVO010000002">
    <property type="protein sequence ID" value="KAJ9156340.1"/>
    <property type="molecule type" value="Genomic_DNA"/>
</dbReference>
<dbReference type="InterPro" id="IPR013087">
    <property type="entry name" value="Znf_C2H2_type"/>
</dbReference>
<comment type="caution">
    <text evidence="3">The sequence shown here is derived from an EMBL/GenBank/DDBJ whole genome shotgun (WGS) entry which is preliminary data.</text>
</comment>
<feature type="compositionally biased region" description="Low complexity" evidence="1">
    <location>
        <begin position="529"/>
        <end position="540"/>
    </location>
</feature>
<feature type="compositionally biased region" description="Basic residues" evidence="1">
    <location>
        <begin position="517"/>
        <end position="527"/>
    </location>
</feature>
<dbReference type="Gene3D" id="3.30.160.60">
    <property type="entry name" value="Classic Zinc Finger"/>
    <property type="match status" value="1"/>
</dbReference>
<feature type="region of interest" description="Disordered" evidence="1">
    <location>
        <begin position="254"/>
        <end position="371"/>
    </location>
</feature>
<feature type="region of interest" description="Disordered" evidence="1">
    <location>
        <begin position="444"/>
        <end position="465"/>
    </location>
</feature>
<feature type="region of interest" description="Disordered" evidence="1">
    <location>
        <begin position="517"/>
        <end position="543"/>
    </location>
</feature>
<name>A0AA38VZL5_9PEZI</name>
<sequence>MDYQQFSLLVAPYALHLSEDQTYEGLQMPGSDEAVFSRNVSNLDPSLAGFALPEQCTGHWNQPPLQRFLKEQQKLAIFNPVHQLPAMTSTSLVRPIAPVPPASQGRPGSPVSSHEPTSSSSGPQSPPGDSEFLSDHIPSTPPDLAFFTPFGTSQLDQWGADVPFCDLTGGTAFSDEAGVSMAEVMPEPSFESFDQESTIEFMFPSRASTWETQMSSHSSQLDMTTTTSQTLTDFNIKRMASPEDLGPVIEDEIYIGQPAPSKKNTKSQYPPIDPDDDDSSVDEPEIVLPKEEDDDGEYKPGKKPSRPPPASSKKKNAKEKRSAPSRLEKPSLKRQRTGGGGGGGGGGGSSSSSHHRHAKMLPPPPSGVKGGGPCPECAMHFKDAAALDAHVKKQHTRPFVCVFSFAGCTSTFASKNEWKRHVSSQHLLLHFWLCTEGACAQNKNGGTPPASPSLPSSSSGKSAGARGKVGAAAAAAAAAASASSNRNASSPALPNGAIFNRKDLYTQHLRRMHTPPHIKKATRHGKKGAAPPAAAAAAAASTPEWDEHIRALQQSALRERCRLPPHMACPAAGCAQQFNGPDAWDLRMEHVARHLERAAAGAEPAVVFGGGGDPTLMAWATRGDVAVVRMAAGGGAWEMNNPLRRETGRGEIAVAVGGGKAAKGKEDEDEDEEATAVVAEVVVKNEIVVESGGEEDAEGEEEEE</sequence>
<dbReference type="PANTHER" id="PTHR23225:SF2">
    <property type="entry name" value="AT09679P-RELATED"/>
    <property type="match status" value="1"/>
</dbReference>
<dbReference type="GO" id="GO:0003700">
    <property type="term" value="F:DNA-binding transcription factor activity"/>
    <property type="evidence" value="ECO:0007669"/>
    <property type="project" value="InterPro"/>
</dbReference>
<protein>
    <submittedName>
        <fullName evidence="3">Hydrogen peroxide stress regulator 1</fullName>
    </submittedName>
</protein>
<feature type="compositionally biased region" description="Basic and acidic residues" evidence="1">
    <location>
        <begin position="319"/>
        <end position="331"/>
    </location>
</feature>
<evidence type="ECO:0000256" key="1">
    <source>
        <dbReference type="SAM" id="MobiDB-lite"/>
    </source>
</evidence>
<accession>A0AA38VZL5</accession>
<gene>
    <name evidence="3" type="ORF">NKR23_g1445</name>
</gene>
<feature type="compositionally biased region" description="Gly residues" evidence="1">
    <location>
        <begin position="337"/>
        <end position="349"/>
    </location>
</feature>
<feature type="region of interest" description="Disordered" evidence="1">
    <location>
        <begin position="95"/>
        <end position="138"/>
    </location>
</feature>
<keyword evidence="4" id="KW-1185">Reference proteome</keyword>
<dbReference type="AlphaFoldDB" id="A0AA38VZL5"/>
<reference evidence="3" key="1">
    <citation type="submission" date="2022-07" db="EMBL/GenBank/DDBJ databases">
        <title>Fungi with potential for degradation of polypropylene.</title>
        <authorList>
            <person name="Gostincar C."/>
        </authorList>
    </citation>
    <scope>NUCLEOTIDE SEQUENCE</scope>
    <source>
        <strain evidence="3">EXF-13308</strain>
    </source>
</reference>
<feature type="compositionally biased region" description="Low complexity" evidence="1">
    <location>
        <begin position="108"/>
        <end position="130"/>
    </location>
</feature>
<dbReference type="PANTHER" id="PTHR23225">
    <property type="entry name" value="ZINC FINGER PROTEIN"/>
    <property type="match status" value="1"/>
</dbReference>
<proteinExistence type="predicted"/>
<evidence type="ECO:0000313" key="3">
    <source>
        <dbReference type="EMBL" id="KAJ9156340.1"/>
    </source>
</evidence>
<dbReference type="Proteomes" id="UP001174694">
    <property type="component" value="Unassembled WGS sequence"/>
</dbReference>
<evidence type="ECO:0000259" key="2">
    <source>
        <dbReference type="PROSITE" id="PS00028"/>
    </source>
</evidence>
<feature type="compositionally biased region" description="Acidic residues" evidence="1">
    <location>
        <begin position="273"/>
        <end position="296"/>
    </location>
</feature>
<dbReference type="PROSITE" id="PS00028">
    <property type="entry name" value="ZINC_FINGER_C2H2_1"/>
    <property type="match status" value="1"/>
</dbReference>
<evidence type="ECO:0000313" key="4">
    <source>
        <dbReference type="Proteomes" id="UP001174694"/>
    </source>
</evidence>